<proteinExistence type="predicted"/>
<keyword evidence="2" id="KW-1185">Reference proteome</keyword>
<evidence type="ECO:0008006" key="3">
    <source>
        <dbReference type="Google" id="ProtNLM"/>
    </source>
</evidence>
<organism evidence="1 2">
    <name type="scientific">Staphylococcus massiliensis S46</name>
    <dbReference type="NCBI Taxonomy" id="1229783"/>
    <lineage>
        <taxon>Bacteria</taxon>
        <taxon>Bacillati</taxon>
        <taxon>Bacillota</taxon>
        <taxon>Bacilli</taxon>
        <taxon>Bacillales</taxon>
        <taxon>Staphylococcaceae</taxon>
        <taxon>Staphylococcus</taxon>
    </lineage>
</organism>
<dbReference type="STRING" id="1229783.C273_01670"/>
<dbReference type="EMBL" id="AMSQ01000002">
    <property type="protein sequence ID" value="EKU50310.1"/>
    <property type="molecule type" value="Genomic_DNA"/>
</dbReference>
<dbReference type="AlphaFoldDB" id="K9B967"/>
<name>K9B967_9STAP</name>
<reference evidence="1 2" key="1">
    <citation type="journal article" date="2013" name="Genome Announc.">
        <title>Genome Sequence of Staphylococcus massiliensis Strain S46, Isolated from the Surface of Healthy Human Skin.</title>
        <authorList>
            <person name="Srivastav R."/>
            <person name="Singh A."/>
            <person name="Jangir P.K."/>
            <person name="Kumari C."/>
            <person name="Muduli S."/>
            <person name="Sharma R."/>
        </authorList>
    </citation>
    <scope>NUCLEOTIDE SEQUENCE [LARGE SCALE GENOMIC DNA]</scope>
    <source>
        <strain evidence="1 2">S46</strain>
    </source>
</reference>
<evidence type="ECO:0000313" key="1">
    <source>
        <dbReference type="EMBL" id="EKU50310.1"/>
    </source>
</evidence>
<accession>K9B967</accession>
<protein>
    <recommendedName>
        <fullName evidence="3">Phage protein</fullName>
    </recommendedName>
</protein>
<sequence>MENEIIRHERKFFIVEKDSENIEQVLQRYYGGSGFQRTSQVQNAYRFNDEESVKKAVSLQKQMNEFLNEEAETYYMEEVIERKAFNGDGTEYIVKE</sequence>
<dbReference type="PATRIC" id="fig|1229783.3.peg.339"/>
<comment type="caution">
    <text evidence="1">The sequence shown here is derived from an EMBL/GenBank/DDBJ whole genome shotgun (WGS) entry which is preliminary data.</text>
</comment>
<dbReference type="eggNOG" id="ENOG503059I">
    <property type="taxonomic scope" value="Bacteria"/>
</dbReference>
<evidence type="ECO:0000313" key="2">
    <source>
        <dbReference type="Proteomes" id="UP000009885"/>
    </source>
</evidence>
<dbReference type="RefSeq" id="WP_009382070.1">
    <property type="nucleotide sequence ID" value="NZ_AMSQ01000002.1"/>
</dbReference>
<dbReference type="Proteomes" id="UP000009885">
    <property type="component" value="Unassembled WGS sequence"/>
</dbReference>
<gene>
    <name evidence="1" type="ORF">C273_01670</name>
</gene>